<protein>
    <recommendedName>
        <fullName evidence="6">Ribonuclease P protein component 1</fullName>
        <shortName evidence="6">RNase P component 1</shortName>
        <ecNumber evidence="6">3.1.26.5</ecNumber>
    </recommendedName>
    <alternativeName>
        <fullName evidence="6">Rpp29</fullName>
    </alternativeName>
</protein>
<dbReference type="Proteomes" id="UP000575480">
    <property type="component" value="Unassembled WGS sequence"/>
</dbReference>
<dbReference type="Proteomes" id="UP000549797">
    <property type="component" value="Unassembled WGS sequence"/>
</dbReference>
<evidence type="ECO:0000313" key="9">
    <source>
        <dbReference type="EMBL" id="NWJ57526.1"/>
    </source>
</evidence>
<dbReference type="EC" id="3.1.26.5" evidence="6"/>
<dbReference type="GO" id="GO:0003723">
    <property type="term" value="F:RNA binding"/>
    <property type="evidence" value="ECO:0007669"/>
    <property type="project" value="InterPro"/>
</dbReference>
<dbReference type="Proteomes" id="UP000520052">
    <property type="component" value="Unassembled WGS sequence"/>
</dbReference>
<keyword evidence="4 6" id="KW-0255">Endonuclease</keyword>
<dbReference type="EMBL" id="JACATE010000010">
    <property type="protein sequence ID" value="NWJ28956.1"/>
    <property type="molecule type" value="Genomic_DNA"/>
</dbReference>
<dbReference type="HAMAP" id="MF_00754">
    <property type="entry name" value="RNase_P_1"/>
    <property type="match status" value="1"/>
</dbReference>
<comment type="subunit">
    <text evidence="6">Consists of a catalytic RNA component and at least 4-5 protein subunits.</text>
</comment>
<comment type="function">
    <text evidence="6">Part of ribonuclease P, a protein complex that generates mature tRNA molecules by cleaving their 5'-ends.</text>
</comment>
<evidence type="ECO:0000313" key="13">
    <source>
        <dbReference type="EMBL" id="NWK09435.1"/>
    </source>
</evidence>
<keyword evidence="3 6" id="KW-0540">Nuclease</keyword>
<comment type="subcellular location">
    <subcellularLocation>
        <location evidence="6">Cytoplasm</location>
    </subcellularLocation>
</comment>
<dbReference type="EMBL" id="JACATJ010000011">
    <property type="protein sequence ID" value="NWK09435.1"/>
    <property type="molecule type" value="Genomic_DNA"/>
</dbReference>
<evidence type="ECO:0000313" key="11">
    <source>
        <dbReference type="EMBL" id="NWK01430.1"/>
    </source>
</evidence>
<keyword evidence="5 6" id="KW-0378">Hydrolase</keyword>
<dbReference type="SMART" id="SM00538">
    <property type="entry name" value="POP4"/>
    <property type="match status" value="1"/>
</dbReference>
<evidence type="ECO:0000313" key="7">
    <source>
        <dbReference type="EMBL" id="NWJ20702.1"/>
    </source>
</evidence>
<keyword evidence="2 6" id="KW-0819">tRNA processing</keyword>
<evidence type="ECO:0000313" key="18">
    <source>
        <dbReference type="Proteomes" id="UP000549797"/>
    </source>
</evidence>
<dbReference type="Gene3D" id="2.30.30.210">
    <property type="entry name" value="Ribonuclease P/MRP, subunit p29"/>
    <property type="match status" value="1"/>
</dbReference>
<reference evidence="15 16" key="1">
    <citation type="journal article" date="2019" name="Environ. Microbiol.">
        <title>Genomics insights into ecotype formation of ammonia-oxidizing archaea in the deep ocean.</title>
        <authorList>
            <person name="Wang Y."/>
            <person name="Huang J.M."/>
            <person name="Cui G.J."/>
            <person name="Nunoura T."/>
            <person name="Takaki Y."/>
            <person name="Li W.L."/>
            <person name="Li J."/>
            <person name="Gao Z.M."/>
            <person name="Takai K."/>
            <person name="Zhang A.Q."/>
            <person name="Stepanauskas R."/>
        </authorList>
    </citation>
    <scope>NUCLEOTIDE SEQUENCE [LARGE SCALE GENOMIC DNA]</scope>
    <source>
        <strain evidence="13 18">D1a</strain>
        <strain evidence="7 22">L14</strain>
        <strain evidence="9 21">L15a</strain>
        <strain evidence="14 16">L19a</strain>
        <strain evidence="12 19">T1C4</strain>
        <strain evidence="8 20">T1L11</strain>
        <strain evidence="11 17">T1L9</strain>
        <strain evidence="10 15">T3L1</strain>
    </source>
</reference>
<dbReference type="Proteomes" id="UP000559282">
    <property type="component" value="Unassembled WGS sequence"/>
</dbReference>
<dbReference type="GO" id="GO:0030677">
    <property type="term" value="C:ribonuclease P complex"/>
    <property type="evidence" value="ECO:0007669"/>
    <property type="project" value="UniProtKB-UniRule"/>
</dbReference>
<evidence type="ECO:0000313" key="17">
    <source>
        <dbReference type="Proteomes" id="UP000547822"/>
    </source>
</evidence>
<dbReference type="SUPFAM" id="SSF101744">
    <property type="entry name" value="Rof/RNase P subunit-like"/>
    <property type="match status" value="1"/>
</dbReference>
<accession>A0A7K4P5D0</accession>
<dbReference type="InterPro" id="IPR036980">
    <property type="entry name" value="RNase_P/MRP_Rpp29_sf"/>
</dbReference>
<dbReference type="EMBL" id="JACATI010000008">
    <property type="protein sequence ID" value="NWJ20702.1"/>
    <property type="molecule type" value="Genomic_DNA"/>
</dbReference>
<evidence type="ECO:0000313" key="21">
    <source>
        <dbReference type="Proteomes" id="UP000575480"/>
    </source>
</evidence>
<evidence type="ECO:0000313" key="10">
    <source>
        <dbReference type="EMBL" id="NWJ84340.1"/>
    </source>
</evidence>
<reference evidence="14" key="2">
    <citation type="submission" date="2020-06" db="EMBL/GenBank/DDBJ databases">
        <authorList>
            <person name="Wang Y."/>
        </authorList>
    </citation>
    <scope>NUCLEOTIDE SEQUENCE</scope>
    <source>
        <strain evidence="13">D1a</strain>
        <strain evidence="7">L14</strain>
        <strain evidence="9">L15a</strain>
        <strain evidence="14">L19a</strain>
        <strain evidence="12">T1C4</strain>
        <strain evidence="8">T1L11</strain>
        <strain evidence="11">T1L9</strain>
        <strain evidence="10">T3L1</strain>
    </source>
</reference>
<evidence type="ECO:0000313" key="16">
    <source>
        <dbReference type="Proteomes" id="UP000535457"/>
    </source>
</evidence>
<evidence type="ECO:0000256" key="5">
    <source>
        <dbReference type="ARBA" id="ARBA00022801"/>
    </source>
</evidence>
<comment type="caution">
    <text evidence="14">The sequence shown here is derived from an EMBL/GenBank/DDBJ whole genome shotgun (WGS) entry which is preliminary data.</text>
</comment>
<dbReference type="EMBL" id="JACATC010000007">
    <property type="protein sequence ID" value="NWJ84340.1"/>
    <property type="molecule type" value="Genomic_DNA"/>
</dbReference>
<evidence type="ECO:0000313" key="20">
    <source>
        <dbReference type="Proteomes" id="UP000563820"/>
    </source>
</evidence>
<comment type="catalytic activity">
    <reaction evidence="6">
        <text>Endonucleolytic cleavage of RNA, removing 5'-extranucleotides from tRNA precursor.</text>
        <dbReference type="EC" id="3.1.26.5"/>
    </reaction>
</comment>
<dbReference type="EMBL" id="JACATG010000005">
    <property type="protein sequence ID" value="NWK13903.1"/>
    <property type="molecule type" value="Genomic_DNA"/>
</dbReference>
<dbReference type="GO" id="GO:0001682">
    <property type="term" value="P:tRNA 5'-leader removal"/>
    <property type="evidence" value="ECO:0007669"/>
    <property type="project" value="UniProtKB-UniRule"/>
</dbReference>
<evidence type="ECO:0000313" key="22">
    <source>
        <dbReference type="Proteomes" id="UP000587702"/>
    </source>
</evidence>
<dbReference type="InterPro" id="IPR023534">
    <property type="entry name" value="Rof/RNase_P-like"/>
</dbReference>
<evidence type="ECO:0000313" key="14">
    <source>
        <dbReference type="EMBL" id="NWK13903.1"/>
    </source>
</evidence>
<dbReference type="InterPro" id="IPR023538">
    <property type="entry name" value="RNP1"/>
</dbReference>
<evidence type="ECO:0000256" key="4">
    <source>
        <dbReference type="ARBA" id="ARBA00022759"/>
    </source>
</evidence>
<dbReference type="GO" id="GO:0004526">
    <property type="term" value="F:ribonuclease P activity"/>
    <property type="evidence" value="ECO:0007669"/>
    <property type="project" value="UniProtKB-UniRule"/>
</dbReference>
<gene>
    <name evidence="6" type="primary">rnp1</name>
    <name evidence="11" type="ORF">HX840_05980</name>
    <name evidence="12" type="ORF">HX847_06290</name>
    <name evidence="8" type="ORF">HX848_06205</name>
    <name evidence="13" type="ORF">HX852_06620</name>
    <name evidence="14" type="ORF">HX853_04625</name>
    <name evidence="10" type="ORF">HX854_06420</name>
    <name evidence="9" type="ORF">HX858_07230</name>
    <name evidence="7" type="ORF">HX860_06540</name>
</gene>
<comment type="similarity">
    <text evidence="6">Belongs to the eukaryotic/archaeal RNase P protein component 1 family.</text>
</comment>
<dbReference type="EMBL" id="JACATH010000007">
    <property type="protein sequence ID" value="NWJ57526.1"/>
    <property type="molecule type" value="Genomic_DNA"/>
</dbReference>
<dbReference type="Proteomes" id="UP000563820">
    <property type="component" value="Unassembled WGS sequence"/>
</dbReference>
<name>A0A7K4P5D0_9ARCH</name>
<evidence type="ECO:0000313" key="19">
    <source>
        <dbReference type="Proteomes" id="UP000559282"/>
    </source>
</evidence>
<evidence type="ECO:0000313" key="8">
    <source>
        <dbReference type="EMBL" id="NWJ28956.1"/>
    </source>
</evidence>
<proteinExistence type="inferred from homology"/>
<evidence type="ECO:0000256" key="3">
    <source>
        <dbReference type="ARBA" id="ARBA00022722"/>
    </source>
</evidence>
<organism evidence="14 16">
    <name type="scientific">Marine Group I thaumarchaeote</name>
    <dbReference type="NCBI Taxonomy" id="2511932"/>
    <lineage>
        <taxon>Archaea</taxon>
        <taxon>Nitrososphaerota</taxon>
        <taxon>Marine Group I</taxon>
    </lineage>
</organism>
<dbReference type="InterPro" id="IPR002730">
    <property type="entry name" value="Rpp29/RNP1"/>
</dbReference>
<dbReference type="EMBL" id="JACATD010000007">
    <property type="protein sequence ID" value="NWK01430.1"/>
    <property type="molecule type" value="Genomic_DNA"/>
</dbReference>
<dbReference type="Pfam" id="PF01868">
    <property type="entry name" value="RNase_P-MRP_p29"/>
    <property type="match status" value="1"/>
</dbReference>
<dbReference type="GO" id="GO:0005737">
    <property type="term" value="C:cytoplasm"/>
    <property type="evidence" value="ECO:0007669"/>
    <property type="project" value="UniProtKB-SubCell"/>
</dbReference>
<evidence type="ECO:0000256" key="1">
    <source>
        <dbReference type="ARBA" id="ARBA00022490"/>
    </source>
</evidence>
<dbReference type="EMBL" id="JACATF010000028">
    <property type="protein sequence ID" value="NWK07998.1"/>
    <property type="molecule type" value="Genomic_DNA"/>
</dbReference>
<dbReference type="Proteomes" id="UP000535457">
    <property type="component" value="Unassembled WGS sequence"/>
</dbReference>
<sequence>MITIDNITSHEFIGLHTEITKSTNPQIIGLNGRIVDETKSMFRINTKNGMKSIAKSKNSWKFSIGNQDIVIDGSKIAKRPFDRIGVKI</sequence>
<keyword evidence="1 6" id="KW-0963">Cytoplasm</keyword>
<evidence type="ECO:0000313" key="15">
    <source>
        <dbReference type="Proteomes" id="UP000520052"/>
    </source>
</evidence>
<dbReference type="AlphaFoldDB" id="A0A7K4P5D0"/>
<evidence type="ECO:0000256" key="6">
    <source>
        <dbReference type="HAMAP-Rule" id="MF_00754"/>
    </source>
</evidence>
<dbReference type="Proteomes" id="UP000587702">
    <property type="component" value="Unassembled WGS sequence"/>
</dbReference>
<evidence type="ECO:0000313" key="12">
    <source>
        <dbReference type="EMBL" id="NWK07998.1"/>
    </source>
</evidence>
<dbReference type="Proteomes" id="UP000547822">
    <property type="component" value="Unassembled WGS sequence"/>
</dbReference>
<evidence type="ECO:0000256" key="2">
    <source>
        <dbReference type="ARBA" id="ARBA00022694"/>
    </source>
</evidence>